<organism evidence="1 2">
    <name type="scientific">Penicillium malachiteum</name>
    <dbReference type="NCBI Taxonomy" id="1324776"/>
    <lineage>
        <taxon>Eukaryota</taxon>
        <taxon>Fungi</taxon>
        <taxon>Dikarya</taxon>
        <taxon>Ascomycota</taxon>
        <taxon>Pezizomycotina</taxon>
        <taxon>Eurotiomycetes</taxon>
        <taxon>Eurotiomycetidae</taxon>
        <taxon>Eurotiales</taxon>
        <taxon>Aspergillaceae</taxon>
        <taxon>Penicillium</taxon>
    </lineage>
</organism>
<name>A0AAD6HEL5_9EURO</name>
<gene>
    <name evidence="1" type="ORF">N7493_009432</name>
</gene>
<dbReference type="PANTHER" id="PTHR42749:SF8">
    <property type="entry name" value="HSP70 FAMILY PROTEIN (AFU_ORTHOLOGUE AFUA_3G13740)"/>
    <property type="match status" value="1"/>
</dbReference>
<reference evidence="1" key="2">
    <citation type="submission" date="2023-01" db="EMBL/GenBank/DDBJ databases">
        <authorList>
            <person name="Petersen C."/>
        </authorList>
    </citation>
    <scope>NUCLEOTIDE SEQUENCE</scope>
    <source>
        <strain evidence="1">IBT 17514</strain>
    </source>
</reference>
<protein>
    <submittedName>
        <fullName evidence="1">Uncharacterized protein</fullName>
    </submittedName>
</protein>
<dbReference type="AlphaFoldDB" id="A0AAD6HEL5"/>
<dbReference type="PANTHER" id="PTHR42749">
    <property type="entry name" value="CELL SHAPE-DETERMINING PROTEIN MREB"/>
    <property type="match status" value="1"/>
</dbReference>
<reference evidence="1" key="1">
    <citation type="journal article" date="2023" name="IMA Fungus">
        <title>Comparative genomic study of the Penicillium genus elucidates a diverse pangenome and 15 lateral gene transfer events.</title>
        <authorList>
            <person name="Petersen C."/>
            <person name="Sorensen T."/>
            <person name="Nielsen M.R."/>
            <person name="Sondergaard T.E."/>
            <person name="Sorensen J.L."/>
            <person name="Fitzpatrick D.A."/>
            <person name="Frisvad J.C."/>
            <person name="Nielsen K.L."/>
        </authorList>
    </citation>
    <scope>NUCLEOTIDE SEQUENCE</scope>
    <source>
        <strain evidence="1">IBT 17514</strain>
    </source>
</reference>
<keyword evidence="2" id="KW-1185">Reference proteome</keyword>
<dbReference type="Proteomes" id="UP001215712">
    <property type="component" value="Unassembled WGS sequence"/>
</dbReference>
<sequence>MLSQSGDYGSTCVNRAMEDDLGELLKDEPCFLNNKKSMEHQLSHNLFRGFENELKRNFDSGEDLYGYAYLSLPGLEENAAKGFGKGMIQVKSGFETTVSRGTVHRALDKSNGPSRHTIANIGILQSEPYDPKKFLSHREAPPDRNSLNKKRYVYDTVQWIIKKGQLADFNDLAKERNHRVFSADEAWEIKQSIYYNTLIDNPEDHYPVDHERNAG</sequence>
<accession>A0AAD6HEL5</accession>
<dbReference type="EMBL" id="JAQJAN010000017">
    <property type="protein sequence ID" value="KAJ5709840.1"/>
    <property type="molecule type" value="Genomic_DNA"/>
</dbReference>
<evidence type="ECO:0000313" key="2">
    <source>
        <dbReference type="Proteomes" id="UP001215712"/>
    </source>
</evidence>
<comment type="caution">
    <text evidence="1">The sequence shown here is derived from an EMBL/GenBank/DDBJ whole genome shotgun (WGS) entry which is preliminary data.</text>
</comment>
<proteinExistence type="predicted"/>
<evidence type="ECO:0000313" key="1">
    <source>
        <dbReference type="EMBL" id="KAJ5709840.1"/>
    </source>
</evidence>